<gene>
    <name evidence="2" type="ORF">AAE3_LOCUS9131</name>
</gene>
<reference evidence="2 3" key="1">
    <citation type="submission" date="2020-01" db="EMBL/GenBank/DDBJ databases">
        <authorList>
            <person name="Gupta K D."/>
        </authorList>
    </citation>
    <scope>NUCLEOTIDE SEQUENCE [LARGE SCALE GENOMIC DNA]</scope>
</reference>
<dbReference type="OrthoDB" id="2896404at2759"/>
<dbReference type="EMBL" id="CACVBS010000057">
    <property type="protein sequence ID" value="CAA7267104.1"/>
    <property type="molecule type" value="Genomic_DNA"/>
</dbReference>
<comment type="caution">
    <text evidence="2">The sequence shown here is derived from an EMBL/GenBank/DDBJ whole genome shotgun (WGS) entry which is preliminary data.</text>
</comment>
<keyword evidence="1" id="KW-0812">Transmembrane</keyword>
<feature type="transmembrane region" description="Helical" evidence="1">
    <location>
        <begin position="123"/>
        <end position="144"/>
    </location>
</feature>
<sequence>MDPVPIICNPFRSKLSTSCDKTSWSSPSPSSLAMLVYACPVLNGTSALSFVLQTYLLMASLKNSSTLYLSHATKIWLLILPFVAFSGILIEVYLVYLGNPSALKRELSGMYCLMTGSRMPVRITGAIMATTLTVVVILQIVIFFRLQRDWKQNALILAGSNASPRVLL</sequence>
<feature type="transmembrane region" description="Helical" evidence="1">
    <location>
        <begin position="34"/>
        <end position="55"/>
    </location>
</feature>
<dbReference type="Proteomes" id="UP000467700">
    <property type="component" value="Unassembled WGS sequence"/>
</dbReference>
<evidence type="ECO:0000313" key="3">
    <source>
        <dbReference type="Proteomes" id="UP000467700"/>
    </source>
</evidence>
<organism evidence="2 3">
    <name type="scientific">Cyclocybe aegerita</name>
    <name type="common">Black poplar mushroom</name>
    <name type="synonym">Agrocybe aegerita</name>
    <dbReference type="NCBI Taxonomy" id="1973307"/>
    <lineage>
        <taxon>Eukaryota</taxon>
        <taxon>Fungi</taxon>
        <taxon>Dikarya</taxon>
        <taxon>Basidiomycota</taxon>
        <taxon>Agaricomycotina</taxon>
        <taxon>Agaricomycetes</taxon>
        <taxon>Agaricomycetidae</taxon>
        <taxon>Agaricales</taxon>
        <taxon>Agaricineae</taxon>
        <taxon>Bolbitiaceae</taxon>
        <taxon>Cyclocybe</taxon>
    </lineage>
</organism>
<dbReference type="AlphaFoldDB" id="A0A8S0VYN3"/>
<keyword evidence="1" id="KW-1133">Transmembrane helix</keyword>
<feature type="transmembrane region" description="Helical" evidence="1">
    <location>
        <begin position="75"/>
        <end position="96"/>
    </location>
</feature>
<proteinExistence type="predicted"/>
<evidence type="ECO:0000313" key="2">
    <source>
        <dbReference type="EMBL" id="CAA7267104.1"/>
    </source>
</evidence>
<name>A0A8S0VYN3_CYCAE</name>
<accession>A0A8S0VYN3</accession>
<keyword evidence="1" id="KW-0472">Membrane</keyword>
<protein>
    <submittedName>
        <fullName evidence="2">Uncharacterized protein</fullName>
    </submittedName>
</protein>
<evidence type="ECO:0000256" key="1">
    <source>
        <dbReference type="SAM" id="Phobius"/>
    </source>
</evidence>
<keyword evidence="3" id="KW-1185">Reference proteome</keyword>